<proteinExistence type="predicted"/>
<reference evidence="3 4" key="1">
    <citation type="submission" date="2012-10" db="EMBL/GenBank/DDBJ databases">
        <authorList>
            <person name="Genoscope - CEA"/>
        </authorList>
    </citation>
    <scope>NUCLEOTIDE SEQUENCE [LARGE SCALE GENOMIC DNA]</scope>
    <source>
        <strain evidence="4">AM13 / DSM 14728</strain>
    </source>
</reference>
<dbReference type="OrthoDB" id="9792360at2"/>
<dbReference type="KEGG" id="dhy:DESAM_21096"/>
<dbReference type="eggNOG" id="COG2198">
    <property type="taxonomic scope" value="Bacteria"/>
</dbReference>
<dbReference type="GO" id="GO:0000160">
    <property type="term" value="P:phosphorelay signal transduction system"/>
    <property type="evidence" value="ECO:0007669"/>
    <property type="project" value="InterPro"/>
</dbReference>
<dbReference type="InterPro" id="IPR036641">
    <property type="entry name" value="HPT_dom_sf"/>
</dbReference>
<organism evidence="3 4">
    <name type="scientific">Maridesulfovibrio hydrothermalis AM13 = DSM 14728</name>
    <dbReference type="NCBI Taxonomy" id="1121451"/>
    <lineage>
        <taxon>Bacteria</taxon>
        <taxon>Pseudomonadati</taxon>
        <taxon>Thermodesulfobacteriota</taxon>
        <taxon>Desulfovibrionia</taxon>
        <taxon>Desulfovibrionales</taxon>
        <taxon>Desulfovibrionaceae</taxon>
        <taxon>Maridesulfovibrio</taxon>
    </lineage>
</organism>
<protein>
    <submittedName>
        <fullName evidence="3">Hpt domain protein</fullName>
    </submittedName>
</protein>
<dbReference type="Pfam" id="PF01627">
    <property type="entry name" value="Hpt"/>
    <property type="match status" value="1"/>
</dbReference>
<dbReference type="PROSITE" id="PS50894">
    <property type="entry name" value="HPT"/>
    <property type="match status" value="1"/>
</dbReference>
<evidence type="ECO:0000256" key="1">
    <source>
        <dbReference type="PROSITE-ProRule" id="PRU00110"/>
    </source>
</evidence>
<dbReference type="Proteomes" id="UP000010808">
    <property type="component" value="Chromosome"/>
</dbReference>
<gene>
    <name evidence="3" type="ORF">DESAM_21096</name>
</gene>
<keyword evidence="4" id="KW-1185">Reference proteome</keyword>
<dbReference type="EMBL" id="FO203522">
    <property type="protein sequence ID" value="CCO23377.1"/>
    <property type="molecule type" value="Genomic_DNA"/>
</dbReference>
<dbReference type="Gene3D" id="1.20.120.160">
    <property type="entry name" value="HPT domain"/>
    <property type="match status" value="1"/>
</dbReference>
<dbReference type="HOGENOM" id="CLU_159152_1_0_7"/>
<accession>L0RAX7</accession>
<feature type="domain" description="HPt" evidence="2">
    <location>
        <begin position="9"/>
        <end position="103"/>
    </location>
</feature>
<name>L0RAX7_9BACT</name>
<feature type="modified residue" description="Phosphohistidine" evidence="1">
    <location>
        <position position="48"/>
    </location>
</feature>
<dbReference type="RefSeq" id="WP_015335981.1">
    <property type="nucleotide sequence ID" value="NC_020055.1"/>
</dbReference>
<dbReference type="SUPFAM" id="SSF47226">
    <property type="entry name" value="Histidine-containing phosphotransfer domain, HPT domain"/>
    <property type="match status" value="1"/>
</dbReference>
<dbReference type="InterPro" id="IPR008207">
    <property type="entry name" value="Sig_transdc_His_kin_Hpt_dom"/>
</dbReference>
<evidence type="ECO:0000259" key="2">
    <source>
        <dbReference type="PROSITE" id="PS50894"/>
    </source>
</evidence>
<dbReference type="STRING" id="1121451.DESAM_21096"/>
<dbReference type="AlphaFoldDB" id="L0RAX7"/>
<evidence type="ECO:0000313" key="3">
    <source>
        <dbReference type="EMBL" id="CCO23377.1"/>
    </source>
</evidence>
<sequence length="103" mass="11967">MNEKIVIKVDEDLEDIMPRYLEIRKKELIELEQAVKSKDFDQIRMLGHKLKGTGSAYGFDELSILGTLIEDKACENDIEGIPEFASKVRRFLDNLEIEYVEMD</sequence>
<evidence type="ECO:0000313" key="4">
    <source>
        <dbReference type="Proteomes" id="UP000010808"/>
    </source>
</evidence>
<dbReference type="GO" id="GO:0004672">
    <property type="term" value="F:protein kinase activity"/>
    <property type="evidence" value="ECO:0007669"/>
    <property type="project" value="UniProtKB-ARBA"/>
</dbReference>
<dbReference type="PATRIC" id="fig|1121451.3.peg.1351"/>
<keyword evidence="1" id="KW-0597">Phosphoprotein</keyword>